<name>A0A9Q8T4R7_9PEZI</name>
<dbReference type="EMBL" id="CP019479">
    <property type="protein sequence ID" value="UQC88780.1"/>
    <property type="molecule type" value="Genomic_DNA"/>
</dbReference>
<dbReference type="AlphaFoldDB" id="A0A9Q8T4R7"/>
<dbReference type="Proteomes" id="UP000830671">
    <property type="component" value="Chromosome 7"/>
</dbReference>
<proteinExistence type="predicted"/>
<feature type="compositionally biased region" description="Basic and acidic residues" evidence="1">
    <location>
        <begin position="100"/>
        <end position="110"/>
    </location>
</feature>
<evidence type="ECO:0000313" key="3">
    <source>
        <dbReference type="Proteomes" id="UP000830671"/>
    </source>
</evidence>
<dbReference type="KEGG" id="clup:CLUP02_14305"/>
<reference evidence="2" key="1">
    <citation type="journal article" date="2021" name="Mol. Plant Microbe Interact.">
        <title>Complete Genome Sequence of the Plant-Pathogenic Fungus Colletotrichum lupini.</title>
        <authorList>
            <person name="Baroncelli R."/>
            <person name="Pensec F."/>
            <person name="Da Lio D."/>
            <person name="Boufleur T."/>
            <person name="Vicente I."/>
            <person name="Sarrocco S."/>
            <person name="Picot A."/>
            <person name="Baraldi E."/>
            <person name="Sukno S."/>
            <person name="Thon M."/>
            <person name="Le Floch G."/>
        </authorList>
    </citation>
    <scope>NUCLEOTIDE SEQUENCE</scope>
    <source>
        <strain evidence="2">IMI 504893</strain>
    </source>
</reference>
<feature type="region of interest" description="Disordered" evidence="1">
    <location>
        <begin position="71"/>
        <end position="122"/>
    </location>
</feature>
<protein>
    <submittedName>
        <fullName evidence="2">Uncharacterized protein</fullName>
    </submittedName>
</protein>
<evidence type="ECO:0000313" key="2">
    <source>
        <dbReference type="EMBL" id="UQC88780.1"/>
    </source>
</evidence>
<gene>
    <name evidence="2" type="ORF">CLUP02_14305</name>
</gene>
<organism evidence="2 3">
    <name type="scientific">Colletotrichum lupini</name>
    <dbReference type="NCBI Taxonomy" id="145971"/>
    <lineage>
        <taxon>Eukaryota</taxon>
        <taxon>Fungi</taxon>
        <taxon>Dikarya</taxon>
        <taxon>Ascomycota</taxon>
        <taxon>Pezizomycotina</taxon>
        <taxon>Sordariomycetes</taxon>
        <taxon>Hypocreomycetidae</taxon>
        <taxon>Glomerellales</taxon>
        <taxon>Glomerellaceae</taxon>
        <taxon>Colletotrichum</taxon>
        <taxon>Colletotrichum acutatum species complex</taxon>
    </lineage>
</organism>
<feature type="compositionally biased region" description="Polar residues" evidence="1">
    <location>
        <begin position="71"/>
        <end position="85"/>
    </location>
</feature>
<sequence>MGTHGNSVLWEHLPRMDRRLMPTDGIFCVLRDNHWICDTFVLARRSMVSCQILQQTVTISLHIYLKAYQPTTNDPPASLSLNPKSQQRRGLEASAPCIRTKTDDPPEEKQTFTWKKGVQTRK</sequence>
<dbReference type="RefSeq" id="XP_049150381.1">
    <property type="nucleotide sequence ID" value="XM_049293235.1"/>
</dbReference>
<evidence type="ECO:0000256" key="1">
    <source>
        <dbReference type="SAM" id="MobiDB-lite"/>
    </source>
</evidence>
<accession>A0A9Q8T4R7</accession>
<dbReference type="GeneID" id="73348245"/>
<keyword evidence="3" id="KW-1185">Reference proteome</keyword>